<keyword evidence="5" id="KW-1185">Reference proteome</keyword>
<keyword evidence="2" id="KW-1133">Transmembrane helix</keyword>
<feature type="transmembrane region" description="Helical" evidence="2">
    <location>
        <begin position="53"/>
        <end position="71"/>
    </location>
</feature>
<name>A0A511FJM3_9CELL</name>
<feature type="region of interest" description="Disordered" evidence="1">
    <location>
        <begin position="1"/>
        <end position="22"/>
    </location>
</feature>
<evidence type="ECO:0000256" key="2">
    <source>
        <dbReference type="SAM" id="Phobius"/>
    </source>
</evidence>
<keyword evidence="2" id="KW-0812">Transmembrane</keyword>
<evidence type="ECO:0000313" key="4">
    <source>
        <dbReference type="EMBL" id="MBB5475343.1"/>
    </source>
</evidence>
<dbReference type="EMBL" id="BJVQ01000108">
    <property type="protein sequence ID" value="GEL48774.1"/>
    <property type="molecule type" value="Genomic_DNA"/>
</dbReference>
<protein>
    <submittedName>
        <fullName evidence="3">Uncharacterized protein</fullName>
    </submittedName>
</protein>
<dbReference type="RefSeq" id="WP_168432057.1">
    <property type="nucleotide sequence ID" value="NZ_BJVQ01000108.1"/>
</dbReference>
<keyword evidence="2" id="KW-0472">Membrane</keyword>
<sequence length="76" mass="8058">MSEYRAEELERVPVTEEQPPPPAPGRIALFGLCMLLFLGGFALMALGATEESIALFTAGIASSGLAFFIGLNRSGR</sequence>
<gene>
    <name evidence="3" type="ORF">CHO01_38900</name>
    <name evidence="4" type="ORF">HNR08_004079</name>
</gene>
<evidence type="ECO:0000256" key="1">
    <source>
        <dbReference type="SAM" id="MobiDB-lite"/>
    </source>
</evidence>
<proteinExistence type="predicted"/>
<accession>A0A511FJM3</accession>
<evidence type="ECO:0000313" key="6">
    <source>
        <dbReference type="Proteomes" id="UP000564629"/>
    </source>
</evidence>
<evidence type="ECO:0000313" key="5">
    <source>
        <dbReference type="Proteomes" id="UP000321723"/>
    </source>
</evidence>
<feature type="transmembrane region" description="Helical" evidence="2">
    <location>
        <begin position="27"/>
        <end position="47"/>
    </location>
</feature>
<feature type="compositionally biased region" description="Basic and acidic residues" evidence="1">
    <location>
        <begin position="1"/>
        <end position="14"/>
    </location>
</feature>
<comment type="caution">
    <text evidence="3">The sequence shown here is derived from an EMBL/GenBank/DDBJ whole genome shotgun (WGS) entry which is preliminary data.</text>
</comment>
<dbReference type="Proteomes" id="UP000321723">
    <property type="component" value="Unassembled WGS sequence"/>
</dbReference>
<dbReference type="Proteomes" id="UP000564629">
    <property type="component" value="Unassembled WGS sequence"/>
</dbReference>
<dbReference type="AlphaFoldDB" id="A0A511FJM3"/>
<evidence type="ECO:0000313" key="3">
    <source>
        <dbReference type="EMBL" id="GEL48774.1"/>
    </source>
</evidence>
<organism evidence="3 5">
    <name type="scientific">Cellulomonas hominis</name>
    <dbReference type="NCBI Taxonomy" id="156981"/>
    <lineage>
        <taxon>Bacteria</taxon>
        <taxon>Bacillati</taxon>
        <taxon>Actinomycetota</taxon>
        <taxon>Actinomycetes</taxon>
        <taxon>Micrococcales</taxon>
        <taxon>Cellulomonadaceae</taxon>
        <taxon>Cellulomonas</taxon>
    </lineage>
</organism>
<dbReference type="EMBL" id="JACHDN010000001">
    <property type="protein sequence ID" value="MBB5475343.1"/>
    <property type="molecule type" value="Genomic_DNA"/>
</dbReference>
<reference evidence="4 6" key="2">
    <citation type="submission" date="2020-08" db="EMBL/GenBank/DDBJ databases">
        <title>Sequencing the genomes of 1000 actinobacteria strains.</title>
        <authorList>
            <person name="Klenk H.-P."/>
        </authorList>
    </citation>
    <scope>NUCLEOTIDE SEQUENCE [LARGE SCALE GENOMIC DNA]</scope>
    <source>
        <strain evidence="4 6">DSM 9581</strain>
    </source>
</reference>
<reference evidence="3 5" key="1">
    <citation type="submission" date="2019-07" db="EMBL/GenBank/DDBJ databases">
        <title>Whole genome shotgun sequence of Cellulomonas hominis NBRC 16055.</title>
        <authorList>
            <person name="Hosoyama A."/>
            <person name="Uohara A."/>
            <person name="Ohji S."/>
            <person name="Ichikawa N."/>
        </authorList>
    </citation>
    <scope>NUCLEOTIDE SEQUENCE [LARGE SCALE GENOMIC DNA]</scope>
    <source>
        <strain evidence="3 5">NBRC 16055</strain>
    </source>
</reference>